<dbReference type="Gene3D" id="3.40.720.10">
    <property type="entry name" value="Alkaline Phosphatase, subunit A"/>
    <property type="match status" value="1"/>
</dbReference>
<feature type="chain" id="PRO_5030703321" evidence="1">
    <location>
        <begin position="27"/>
        <end position="429"/>
    </location>
</feature>
<feature type="signal peptide" evidence="1">
    <location>
        <begin position="1"/>
        <end position="26"/>
    </location>
</feature>
<dbReference type="CDD" id="cd16018">
    <property type="entry name" value="Enpp"/>
    <property type="match status" value="1"/>
</dbReference>
<dbReference type="InterPro" id="IPR017850">
    <property type="entry name" value="Alkaline_phosphatase_core_sf"/>
</dbReference>
<proteinExistence type="predicted"/>
<dbReference type="PANTHER" id="PTHR10151">
    <property type="entry name" value="ECTONUCLEOTIDE PYROPHOSPHATASE/PHOSPHODIESTERASE"/>
    <property type="match status" value="1"/>
</dbReference>
<evidence type="ECO:0000313" key="2">
    <source>
        <dbReference type="EMBL" id="MBB6549437.1"/>
    </source>
</evidence>
<reference evidence="2 3" key="1">
    <citation type="submission" date="2020-08" db="EMBL/GenBank/DDBJ databases">
        <title>Sequencing the genomes of 1000 actinobacteria strains.</title>
        <authorList>
            <person name="Klenk H.-P."/>
        </authorList>
    </citation>
    <scope>NUCLEOTIDE SEQUENCE [LARGE SCALE GENOMIC DNA]</scope>
    <source>
        <strain evidence="2 3">DSM 43768</strain>
    </source>
</reference>
<dbReference type="InterPro" id="IPR006311">
    <property type="entry name" value="TAT_signal"/>
</dbReference>
<dbReference type="GO" id="GO:0016787">
    <property type="term" value="F:hydrolase activity"/>
    <property type="evidence" value="ECO:0007669"/>
    <property type="project" value="UniProtKB-ARBA"/>
</dbReference>
<evidence type="ECO:0000256" key="1">
    <source>
        <dbReference type="SAM" id="SignalP"/>
    </source>
</evidence>
<name>A0A7X0TZ92_9ACTN</name>
<comment type="caution">
    <text evidence="2">The sequence shown here is derived from an EMBL/GenBank/DDBJ whole genome shotgun (WGS) entry which is preliminary data.</text>
</comment>
<dbReference type="Proteomes" id="UP000565579">
    <property type="component" value="Unassembled WGS sequence"/>
</dbReference>
<protein>
    <submittedName>
        <fullName evidence="2">Putative AlkP superfamily pyrophosphatase or phosphodiesterase</fullName>
    </submittedName>
</protein>
<organism evidence="2 3">
    <name type="scientific">Nonomuraea rubra</name>
    <dbReference type="NCBI Taxonomy" id="46180"/>
    <lineage>
        <taxon>Bacteria</taxon>
        <taxon>Bacillati</taxon>
        <taxon>Actinomycetota</taxon>
        <taxon>Actinomycetes</taxon>
        <taxon>Streptosporangiales</taxon>
        <taxon>Streptosporangiaceae</taxon>
        <taxon>Nonomuraea</taxon>
    </lineage>
</organism>
<dbReference type="AlphaFoldDB" id="A0A7X0TZ92"/>
<dbReference type="EMBL" id="JACHMI010000001">
    <property type="protein sequence ID" value="MBB6549437.1"/>
    <property type="molecule type" value="Genomic_DNA"/>
</dbReference>
<keyword evidence="1" id="KW-0732">Signal</keyword>
<evidence type="ECO:0000313" key="3">
    <source>
        <dbReference type="Proteomes" id="UP000565579"/>
    </source>
</evidence>
<accession>A0A7X0TZ92</accession>
<gene>
    <name evidence="2" type="ORF">HD593_004232</name>
</gene>
<keyword evidence="3" id="KW-1185">Reference proteome</keyword>
<dbReference type="Pfam" id="PF01663">
    <property type="entry name" value="Phosphodiest"/>
    <property type="match status" value="1"/>
</dbReference>
<sequence>MSISRRTMLGALAAAGTITSAAPAPAAAQAGRRRGARHVVLVDWDGFDPGYLGRVPTPNLDRLAARGVLTVADATFHTVSNPCRASMSTGAYPEVHGNVAYVYDPVSGRAQGQSRFLAAETIAESLAAEGRTVASVQWYMVQDHGVRYGDPEHLYVQPGGGFGQRVDVAIDLLNLRPVDSGGQQVTVPRIPDLLAVYSSDLDGLGHNEGPDSPNLGPLLAEHDHQLGRLIQATKDVGIFRDTAFLVTSDHGMTAWNRTLLPQVVGAVQALGHSVEVVPSGSAPAAGTEVVIVPNAVRLGDITLRGTAAGPAARDRIKAALRRLPEIGRVLDDRALRALHASDKLGDLVAEARPPYGFALPEPPDGQWRGAHGSLGEAKVPLVLSGAGIRPGARPRGARLIDVAPTIAALLGTRPPAQAQGRDLTVTPLL</sequence>
<dbReference type="SUPFAM" id="SSF53649">
    <property type="entry name" value="Alkaline phosphatase-like"/>
    <property type="match status" value="1"/>
</dbReference>
<dbReference type="PROSITE" id="PS51318">
    <property type="entry name" value="TAT"/>
    <property type="match status" value="1"/>
</dbReference>
<dbReference type="InterPro" id="IPR002591">
    <property type="entry name" value="Phosphodiest/P_Trfase"/>
</dbReference>
<dbReference type="RefSeq" id="WP_185103856.1">
    <property type="nucleotide sequence ID" value="NZ_BAAAXY010000021.1"/>
</dbReference>
<dbReference type="PANTHER" id="PTHR10151:SF120">
    <property type="entry name" value="BIS(5'-ADENOSYL)-TRIPHOSPHATASE"/>
    <property type="match status" value="1"/>
</dbReference>